<dbReference type="EMBL" id="HACA01027461">
    <property type="protein sequence ID" value="CDW44822.1"/>
    <property type="molecule type" value="Transcribed_RNA"/>
</dbReference>
<feature type="region of interest" description="Disordered" evidence="1">
    <location>
        <begin position="44"/>
        <end position="67"/>
    </location>
</feature>
<accession>A0A0K2V3X3</accession>
<feature type="compositionally biased region" description="Polar residues" evidence="1">
    <location>
        <begin position="99"/>
        <end position="108"/>
    </location>
</feature>
<feature type="region of interest" description="Disordered" evidence="1">
    <location>
        <begin position="82"/>
        <end position="108"/>
    </location>
</feature>
<evidence type="ECO:0000313" key="2">
    <source>
        <dbReference type="EMBL" id="CDW44822.1"/>
    </source>
</evidence>
<evidence type="ECO:0000256" key="1">
    <source>
        <dbReference type="SAM" id="MobiDB-lite"/>
    </source>
</evidence>
<proteinExistence type="predicted"/>
<reference evidence="2" key="1">
    <citation type="submission" date="2014-05" db="EMBL/GenBank/DDBJ databases">
        <authorList>
            <person name="Chronopoulou M."/>
        </authorList>
    </citation>
    <scope>NUCLEOTIDE SEQUENCE</scope>
    <source>
        <tissue evidence="2">Whole organism</tissue>
    </source>
</reference>
<organism evidence="2">
    <name type="scientific">Lepeophtheirus salmonis</name>
    <name type="common">Salmon louse</name>
    <name type="synonym">Caligus salmonis</name>
    <dbReference type="NCBI Taxonomy" id="72036"/>
    <lineage>
        <taxon>Eukaryota</taxon>
        <taxon>Metazoa</taxon>
        <taxon>Ecdysozoa</taxon>
        <taxon>Arthropoda</taxon>
        <taxon>Crustacea</taxon>
        <taxon>Multicrustacea</taxon>
        <taxon>Hexanauplia</taxon>
        <taxon>Copepoda</taxon>
        <taxon>Siphonostomatoida</taxon>
        <taxon>Caligidae</taxon>
        <taxon>Lepeophtheirus</taxon>
    </lineage>
</organism>
<name>A0A0K2V3X3_LEPSM</name>
<dbReference type="AlphaFoldDB" id="A0A0K2V3X3"/>
<sequence>MIGNVSSSVMKAHLSYFMPQIPKQIGFGQEIGGCRAHSNCEISSENSGLGHYQPPGSVKSSPDYTKPNCDVTEILSKSLMSTLSRTEETGPPLKRKLLSDTSQNKKTH</sequence>
<protein>
    <submittedName>
        <fullName evidence="2">Uncharacterized protein</fullName>
    </submittedName>
</protein>